<feature type="transmembrane region" description="Helical" evidence="1">
    <location>
        <begin position="147"/>
        <end position="177"/>
    </location>
</feature>
<dbReference type="Pfam" id="PF02405">
    <property type="entry name" value="MlaE"/>
    <property type="match status" value="1"/>
</dbReference>
<feature type="transmembrane region" description="Helical" evidence="1">
    <location>
        <begin position="197"/>
        <end position="217"/>
    </location>
</feature>
<organism evidence="2 3">
    <name type="scientific">Plesiocystis pacifica SIR-1</name>
    <dbReference type="NCBI Taxonomy" id="391625"/>
    <lineage>
        <taxon>Bacteria</taxon>
        <taxon>Pseudomonadati</taxon>
        <taxon>Myxococcota</taxon>
        <taxon>Polyangia</taxon>
        <taxon>Nannocystales</taxon>
        <taxon>Nannocystaceae</taxon>
        <taxon>Plesiocystis</taxon>
    </lineage>
</organism>
<feature type="transmembrane region" description="Helical" evidence="1">
    <location>
        <begin position="50"/>
        <end position="71"/>
    </location>
</feature>
<dbReference type="AlphaFoldDB" id="A6GAD4"/>
<dbReference type="OrthoDB" id="9805022at2"/>
<dbReference type="GO" id="GO:0043190">
    <property type="term" value="C:ATP-binding cassette (ABC) transporter complex"/>
    <property type="evidence" value="ECO:0007669"/>
    <property type="project" value="InterPro"/>
</dbReference>
<reference evidence="2 3" key="1">
    <citation type="submission" date="2007-06" db="EMBL/GenBank/DDBJ databases">
        <authorList>
            <person name="Shimkets L."/>
            <person name="Ferriera S."/>
            <person name="Johnson J."/>
            <person name="Kravitz S."/>
            <person name="Beeson K."/>
            <person name="Sutton G."/>
            <person name="Rogers Y.-H."/>
            <person name="Friedman R."/>
            <person name="Frazier M."/>
            <person name="Venter J.C."/>
        </authorList>
    </citation>
    <scope>NUCLEOTIDE SEQUENCE [LARGE SCALE GENOMIC DNA]</scope>
    <source>
        <strain evidence="2 3">SIR-1</strain>
    </source>
</reference>
<feature type="transmembrane region" description="Helical" evidence="1">
    <location>
        <begin position="238"/>
        <end position="258"/>
    </location>
</feature>
<keyword evidence="1" id="KW-0812">Transmembrane</keyword>
<dbReference type="GO" id="GO:0005548">
    <property type="term" value="F:phospholipid transporter activity"/>
    <property type="evidence" value="ECO:0007669"/>
    <property type="project" value="TreeGrafter"/>
</dbReference>
<keyword evidence="1" id="KW-0472">Membrane</keyword>
<dbReference type="RefSeq" id="WP_006973676.1">
    <property type="nucleotide sequence ID" value="NZ_ABCS01000051.1"/>
</dbReference>
<keyword evidence="3" id="KW-1185">Reference proteome</keyword>
<dbReference type="InterPro" id="IPR030802">
    <property type="entry name" value="Permease_MalE"/>
</dbReference>
<comment type="caution">
    <text evidence="2">The sequence shown here is derived from an EMBL/GenBank/DDBJ whole genome shotgun (WGS) entry which is preliminary data.</text>
</comment>
<evidence type="ECO:0000313" key="3">
    <source>
        <dbReference type="Proteomes" id="UP000005801"/>
    </source>
</evidence>
<dbReference type="PANTHER" id="PTHR30188">
    <property type="entry name" value="ABC TRANSPORTER PERMEASE PROTEIN-RELATED"/>
    <property type="match status" value="1"/>
</dbReference>
<evidence type="ECO:0000256" key="1">
    <source>
        <dbReference type="SAM" id="Phobius"/>
    </source>
</evidence>
<dbReference type="eggNOG" id="COG0767">
    <property type="taxonomic scope" value="Bacteria"/>
</dbReference>
<evidence type="ECO:0000313" key="2">
    <source>
        <dbReference type="EMBL" id="EDM77122.1"/>
    </source>
</evidence>
<dbReference type="EMBL" id="ABCS01000051">
    <property type="protein sequence ID" value="EDM77122.1"/>
    <property type="molecule type" value="Genomic_DNA"/>
</dbReference>
<dbReference type="Proteomes" id="UP000005801">
    <property type="component" value="Unassembled WGS sequence"/>
</dbReference>
<dbReference type="STRING" id="391625.PPSIR1_30606"/>
<proteinExistence type="predicted"/>
<sequence>MSGPDEGLIASVERSLTKLVDFVRFVGLALRVQFTRVPPRDVFITQFVDAGWGSLALLTMLTAFAGLNLSVQSYASFERFGGQDLLGMFAGVGGVRELYPVMAAVVCGARIGANLAASLANMRISEQIEALEVMAVDPLDYLISPRLWAVTLALPLLCGYADVVGIAASYAGAVYQLDLDAGSFMTQIQEQVGLVDIGAGMLKGLIMGWLVAVIACFHGYSVSKRDGADGVGISTNLAIVHGAVTCIVVNLFLSWLIYG</sequence>
<keyword evidence="1" id="KW-1133">Transmembrane helix</keyword>
<gene>
    <name evidence="2" type="ORF">PPSIR1_30606</name>
</gene>
<protein>
    <submittedName>
        <fullName evidence="2">ABC-type transport system involved in resistance to organic solvents</fullName>
    </submittedName>
</protein>
<name>A6GAD4_9BACT</name>
<dbReference type="PANTHER" id="PTHR30188:SF4">
    <property type="entry name" value="PROTEIN TRIGALACTOSYLDIACYLGLYCEROL 1, CHLOROPLASTIC"/>
    <property type="match status" value="1"/>
</dbReference>
<accession>A6GAD4</accession>